<dbReference type="EMBL" id="FMJY01000006">
    <property type="protein sequence ID" value="SCO86259.1"/>
    <property type="molecule type" value="Genomic_DNA"/>
</dbReference>
<dbReference type="VEuPathDB" id="FungiDB:FOXG_02739"/>
<name>A0A2H3TWE7_FUSOX</name>
<protein>
    <recommendedName>
        <fullName evidence="2">AB hydrolase-1 domain-containing protein</fullName>
    </recommendedName>
</protein>
<dbReference type="InterPro" id="IPR000073">
    <property type="entry name" value="AB_hydrolase_1"/>
</dbReference>
<dbReference type="VEuPathDB" id="FungiDB:FOMG_10799"/>
<dbReference type="OrthoDB" id="190201at2759"/>
<dbReference type="InterPro" id="IPR029058">
    <property type="entry name" value="AB_hydrolase_fold"/>
</dbReference>
<feature type="domain" description="AB hydrolase-1" evidence="2">
    <location>
        <begin position="82"/>
        <end position="182"/>
    </location>
</feature>
<proteinExistence type="predicted"/>
<sequence length="320" mass="35680">MQSWSHLGASALMLANMVSGLSIKVDAKAGKSCEYTAPWQTLPELPPMPKANFEGTAPIDGIDLWYATFGAPLEETKAKGLNPVVFLHGGFANSDYWANQINHFKDHPYTLITIDSRAQGRSSDDISRPLTYDLMTEDVIGLMDHLGIDKFSTVGWSDGACISFDLAMSFTSRLDRSFAFGGTYSPENINATAAESPVFLEYMERVQEEYKKNSPSKGSFHAFEERMNTMWGSLPDWDAKSFAKIPTRYSDPNAPIMWVVDGDSEEAVTRSTPGEIHSWIWGSDLVILPGVSHFAFMQDPETFNVMVERFLEMPRFPGEL</sequence>
<evidence type="ECO:0000256" key="1">
    <source>
        <dbReference type="SAM" id="SignalP"/>
    </source>
</evidence>
<dbReference type="SUPFAM" id="SSF53474">
    <property type="entry name" value="alpha/beta-Hydrolases"/>
    <property type="match status" value="1"/>
</dbReference>
<dbReference type="AlphaFoldDB" id="A0A2H3TWE7"/>
<feature type="chain" id="PRO_5013554567" description="AB hydrolase-1 domain-containing protein" evidence="1">
    <location>
        <begin position="21"/>
        <end position="320"/>
    </location>
</feature>
<dbReference type="InterPro" id="IPR050471">
    <property type="entry name" value="AB_hydrolase"/>
</dbReference>
<dbReference type="Pfam" id="PF00561">
    <property type="entry name" value="Abhydrolase_1"/>
    <property type="match status" value="1"/>
</dbReference>
<reference evidence="4" key="1">
    <citation type="submission" date="2016-09" db="EMBL/GenBank/DDBJ databases">
        <authorList>
            <person name="Guldener U."/>
        </authorList>
    </citation>
    <scope>NUCLEOTIDE SEQUENCE [LARGE SCALE GENOMIC DNA]</scope>
    <source>
        <strain evidence="4">V64-1</strain>
    </source>
</reference>
<dbReference type="Proteomes" id="UP000219369">
    <property type="component" value="Unassembled WGS sequence"/>
</dbReference>
<accession>A0A2H3TWE7</accession>
<dbReference type="VEuPathDB" id="FungiDB:FOC4_g10009092"/>
<dbReference type="PANTHER" id="PTHR43433:SF5">
    <property type="entry name" value="AB HYDROLASE-1 DOMAIN-CONTAINING PROTEIN"/>
    <property type="match status" value="1"/>
</dbReference>
<dbReference type="VEuPathDB" id="FungiDB:HZS61_014870"/>
<gene>
    <name evidence="3" type="ORF">FRV6_10386</name>
</gene>
<dbReference type="VEuPathDB" id="FungiDB:FOZG_09405"/>
<feature type="signal peptide" evidence="1">
    <location>
        <begin position="1"/>
        <end position="20"/>
    </location>
</feature>
<dbReference type="VEuPathDB" id="FungiDB:FOIG_01680"/>
<evidence type="ECO:0000259" key="2">
    <source>
        <dbReference type="Pfam" id="PF00561"/>
    </source>
</evidence>
<dbReference type="PANTHER" id="PTHR43433">
    <property type="entry name" value="HYDROLASE, ALPHA/BETA FOLD FAMILY PROTEIN"/>
    <property type="match status" value="1"/>
</dbReference>
<keyword evidence="1" id="KW-0732">Signal</keyword>
<dbReference type="Gene3D" id="3.40.50.1820">
    <property type="entry name" value="alpha/beta hydrolase"/>
    <property type="match status" value="1"/>
</dbReference>
<organism evidence="3 4">
    <name type="scientific">Fusarium oxysporum</name>
    <name type="common">Fusarium vascular wilt</name>
    <dbReference type="NCBI Taxonomy" id="5507"/>
    <lineage>
        <taxon>Eukaryota</taxon>
        <taxon>Fungi</taxon>
        <taxon>Dikarya</taxon>
        <taxon>Ascomycota</taxon>
        <taxon>Pezizomycotina</taxon>
        <taxon>Sordariomycetes</taxon>
        <taxon>Hypocreomycetidae</taxon>
        <taxon>Hypocreales</taxon>
        <taxon>Nectriaceae</taxon>
        <taxon>Fusarium</taxon>
        <taxon>Fusarium oxysporum species complex</taxon>
    </lineage>
</organism>
<dbReference type="VEuPathDB" id="FungiDB:FOC1_g10015300"/>
<evidence type="ECO:0000313" key="3">
    <source>
        <dbReference type="EMBL" id="SCO86259.1"/>
    </source>
</evidence>
<evidence type="ECO:0000313" key="4">
    <source>
        <dbReference type="Proteomes" id="UP000219369"/>
    </source>
</evidence>